<dbReference type="SMART" id="SM00976">
    <property type="entry name" value="Telo_bind"/>
    <property type="match status" value="1"/>
</dbReference>
<name>A0A4Q9LIE0_9MICR</name>
<sequence length="491" mass="57361">MYFCGQIMKKIFEEKPFLQIKATNKTFLIEFPKNLIDIFNQAIDDQWIQITGIFILEKDKITITNDSKIEYTKYQIKKYSNPTDYVALNKMEMNKYCNVICIVVGYLEPKQSKGSDWVSTIIITDESMETNKIFVKIFSKTPLFPFGFNNGDIIKIKNIKLIKPNIAITGKQNEVKLIYNFFTNNLYTENIYEENRITCLRNIYLENNQKYVRQLKICDLKETCYFDFCGLLINRQIEKNNLVILTLIDYTVNCNIKNVICDEEFANNMILYVKAWDKHAEMAKSLEINEIYLFKNLRLSDKDFILIAHMSELRKCTILNVDNGHVLRQSIYQEQEIYKESFLTSILSNDEIPYGLSSLQTVPIYNIKISGLHRIKATVKFHFPFGILCLYFCRACKLTDINKNSIEEHVFQNSNCNIDKINICRFILKDTSGSCVALCRGKILEYFFRDENFSIHSTKPLDILIMSVSSDEGFKHHILDAIFDIKNSLSL</sequence>
<dbReference type="GO" id="GO:0098505">
    <property type="term" value="F:G-rich strand telomeric DNA binding"/>
    <property type="evidence" value="ECO:0007669"/>
    <property type="project" value="TreeGrafter"/>
</dbReference>
<dbReference type="STRING" id="148818.A0A4Q9LIE0"/>
<dbReference type="Proteomes" id="UP000291404">
    <property type="component" value="Unassembled WGS sequence"/>
</dbReference>
<accession>A0A4Q9LIE0</accession>
<evidence type="ECO:0000256" key="3">
    <source>
        <dbReference type="ARBA" id="ARBA00022895"/>
    </source>
</evidence>
<dbReference type="InterPro" id="IPR012340">
    <property type="entry name" value="NA-bd_OB-fold"/>
</dbReference>
<dbReference type="Gene3D" id="2.40.50.140">
    <property type="entry name" value="Nucleic acid-binding proteins"/>
    <property type="match status" value="2"/>
</dbReference>
<evidence type="ECO:0000256" key="2">
    <source>
        <dbReference type="ARBA" id="ARBA00022454"/>
    </source>
</evidence>
<evidence type="ECO:0000313" key="6">
    <source>
        <dbReference type="EMBL" id="TBU07001.1"/>
    </source>
</evidence>
<keyword evidence="2" id="KW-0158">Chromosome</keyword>
<dbReference type="VEuPathDB" id="MicrosporidiaDB:CWI36_0344p0010"/>
<evidence type="ECO:0000256" key="1">
    <source>
        <dbReference type="ARBA" id="ARBA00004574"/>
    </source>
</evidence>
<dbReference type="GO" id="GO:0016233">
    <property type="term" value="P:telomere capping"/>
    <property type="evidence" value="ECO:0007669"/>
    <property type="project" value="TreeGrafter"/>
</dbReference>
<feature type="domain" description="Telomeric single stranded DNA binding POT1/Cdc13" evidence="5">
    <location>
        <begin position="85"/>
        <end position="220"/>
    </location>
</feature>
<dbReference type="SUPFAM" id="SSF50249">
    <property type="entry name" value="Nucleic acid-binding proteins"/>
    <property type="match status" value="2"/>
</dbReference>
<proteinExistence type="predicted"/>
<dbReference type="InterPro" id="IPR011564">
    <property type="entry name" value="Telomer_end-bd_POT1/Cdc13"/>
</dbReference>
<keyword evidence="3" id="KW-0779">Telomere</keyword>
<dbReference type="GO" id="GO:0000783">
    <property type="term" value="C:nuclear telomere cap complex"/>
    <property type="evidence" value="ECO:0007669"/>
    <property type="project" value="TreeGrafter"/>
</dbReference>
<dbReference type="PANTHER" id="PTHR14513:SF0">
    <property type="entry name" value="PROTECTION OF TELOMERES PROTEIN 1"/>
    <property type="match status" value="1"/>
</dbReference>
<dbReference type="EMBL" id="PITI01000344">
    <property type="protein sequence ID" value="TBU07001.1"/>
    <property type="molecule type" value="Genomic_DNA"/>
</dbReference>
<keyword evidence="4" id="KW-0238">DNA-binding</keyword>
<evidence type="ECO:0000313" key="7">
    <source>
        <dbReference type="Proteomes" id="UP000291404"/>
    </source>
</evidence>
<evidence type="ECO:0000259" key="5">
    <source>
        <dbReference type="SMART" id="SM00976"/>
    </source>
</evidence>
<evidence type="ECO:0000256" key="4">
    <source>
        <dbReference type="ARBA" id="ARBA00023125"/>
    </source>
</evidence>
<comment type="subcellular location">
    <subcellularLocation>
        <location evidence="1">Chromosome</location>
        <location evidence="1">Telomere</location>
    </subcellularLocation>
</comment>
<dbReference type="InterPro" id="IPR028389">
    <property type="entry name" value="POT1"/>
</dbReference>
<gene>
    <name evidence="6" type="ORF">CWI36_0344p0010</name>
</gene>
<comment type="caution">
    <text evidence="6">The sequence shown here is derived from an EMBL/GenBank/DDBJ whole genome shotgun (WGS) entry which is preliminary data.</text>
</comment>
<reference evidence="6 7" key="1">
    <citation type="submission" date="2017-12" db="EMBL/GenBank/DDBJ databases">
        <authorList>
            <person name="Pombert J.-F."/>
            <person name="Haag K.L."/>
            <person name="Ebert D."/>
        </authorList>
    </citation>
    <scope>NUCLEOTIDE SEQUENCE [LARGE SCALE GENOMIC DNA]</scope>
    <source>
        <strain evidence="6">BE-OM-2</strain>
    </source>
</reference>
<dbReference type="GO" id="GO:0032210">
    <property type="term" value="P:regulation of telomere maintenance via telomerase"/>
    <property type="evidence" value="ECO:0007669"/>
    <property type="project" value="TreeGrafter"/>
</dbReference>
<dbReference type="AlphaFoldDB" id="A0A4Q9LIE0"/>
<dbReference type="PANTHER" id="PTHR14513">
    <property type="entry name" value="PROTECTION OF TELOMERES 1"/>
    <property type="match status" value="1"/>
</dbReference>
<dbReference type="Pfam" id="PF02765">
    <property type="entry name" value="POT1"/>
    <property type="match status" value="1"/>
</dbReference>
<protein>
    <recommendedName>
        <fullName evidence="5">Telomeric single stranded DNA binding POT1/Cdc13 domain-containing protein</fullName>
    </recommendedName>
</protein>
<dbReference type="VEuPathDB" id="MicrosporidiaDB:CWI39_0363p0010"/>
<keyword evidence="7" id="KW-1185">Reference proteome</keyword>
<organism evidence="6 7">
    <name type="scientific">Hamiltosporidium magnivora</name>
    <dbReference type="NCBI Taxonomy" id="148818"/>
    <lineage>
        <taxon>Eukaryota</taxon>
        <taxon>Fungi</taxon>
        <taxon>Fungi incertae sedis</taxon>
        <taxon>Microsporidia</taxon>
        <taxon>Dubosqiidae</taxon>
        <taxon>Hamiltosporidium</taxon>
    </lineage>
</organism>
<dbReference type="GO" id="GO:0010521">
    <property type="term" value="F:telomerase inhibitor activity"/>
    <property type="evidence" value="ECO:0007669"/>
    <property type="project" value="TreeGrafter"/>
</dbReference>